<dbReference type="Gene3D" id="3.30.70.100">
    <property type="match status" value="1"/>
</dbReference>
<keyword evidence="4 7" id="KW-0812">Transmembrane</keyword>
<dbReference type="FunFam" id="2.30.30.60:FF:000001">
    <property type="entry name" value="MscS Mechanosensitive ion channel"/>
    <property type="match status" value="1"/>
</dbReference>
<feature type="domain" description="Mechanosensitive ion channel transmembrane helices 2/3" evidence="10">
    <location>
        <begin position="125"/>
        <end position="161"/>
    </location>
</feature>
<keyword evidence="5 7" id="KW-1133">Transmembrane helix</keyword>
<dbReference type="Gene3D" id="1.10.287.1260">
    <property type="match status" value="1"/>
</dbReference>
<dbReference type="InterPro" id="IPR045276">
    <property type="entry name" value="YbiO_bact"/>
</dbReference>
<dbReference type="InterPro" id="IPR023408">
    <property type="entry name" value="MscS_beta-dom_sf"/>
</dbReference>
<dbReference type="Pfam" id="PF00924">
    <property type="entry name" value="MS_channel_2nd"/>
    <property type="match status" value="1"/>
</dbReference>
<comment type="similarity">
    <text evidence="2">Belongs to the MscS (TC 1.A.23) family.</text>
</comment>
<reference evidence="12" key="1">
    <citation type="submission" date="2017-11" db="EMBL/GenBank/DDBJ databases">
        <authorList>
            <person name="Watanabe M."/>
            <person name="Kojima H."/>
        </authorList>
    </citation>
    <scope>NUCLEOTIDE SEQUENCE [LARGE SCALE GENOMIC DNA]</scope>
    <source>
        <strain evidence="12">Tokyo 01</strain>
    </source>
</reference>
<reference evidence="12" key="2">
    <citation type="submission" date="2019-01" db="EMBL/GenBank/DDBJ databases">
        <title>Genome sequence of Desulfonema ishimotonii strain Tokyo 01.</title>
        <authorList>
            <person name="Fukui M."/>
        </authorList>
    </citation>
    <scope>NUCLEOTIDE SEQUENCE [LARGE SCALE GENOMIC DNA]</scope>
    <source>
        <strain evidence="12">Tokyo 01</strain>
    </source>
</reference>
<dbReference type="InterPro" id="IPR010920">
    <property type="entry name" value="LSM_dom_sf"/>
</dbReference>
<evidence type="ECO:0000256" key="3">
    <source>
        <dbReference type="ARBA" id="ARBA00022475"/>
    </source>
</evidence>
<keyword evidence="12" id="KW-1185">Reference proteome</keyword>
<dbReference type="InterPro" id="IPR006685">
    <property type="entry name" value="MscS_channel_2nd"/>
</dbReference>
<evidence type="ECO:0000313" key="11">
    <source>
        <dbReference type="EMBL" id="GBC63724.1"/>
    </source>
</evidence>
<accession>A0A401G3C7</accession>
<dbReference type="PANTHER" id="PTHR30460:SF0">
    <property type="entry name" value="MODERATE CONDUCTANCE MECHANOSENSITIVE CHANNEL YBIO"/>
    <property type="match status" value="1"/>
</dbReference>
<evidence type="ECO:0000259" key="10">
    <source>
        <dbReference type="Pfam" id="PF21088"/>
    </source>
</evidence>
<dbReference type="Gene3D" id="2.30.30.60">
    <property type="match status" value="1"/>
</dbReference>
<dbReference type="Pfam" id="PF21088">
    <property type="entry name" value="MS_channel_1st"/>
    <property type="match status" value="1"/>
</dbReference>
<sequence>MPEKAPEALVSEDEADEQKKRLALERYIPMMSRGFNSLLAAVTFFLILRLWGIDWPFGREITSAGLGILITLLLGYVTWEFAKSVIDRKIREEMPDDEAETDEGGSGGSRSGTLLLLFRKFILSALVVVAVMIILSAIGVNIGPLIAGAGVLGLAIGFGAQTLVRDIISGLFFLIDDAFRIGDYVDTGKVRGTVEHISLRSLRLRHHRGMIHTIPFGELGQVTNFSRDYIIEKLSFRVRYDTDIDAVRKIIKKINKEISRNAELGPSLLDKIKSQGVRALEDSAMIMRVKFKSVPGEQFVIRREVYRLMQEKFREAGIEFANRNVTVYLPPDQTPDNTRLSEAGAAAGVTVQAEAEQALKQKKEARPAR</sequence>
<comment type="subcellular location">
    <subcellularLocation>
        <location evidence="1">Cell membrane</location>
        <topology evidence="1">Multi-pass membrane protein</topology>
    </subcellularLocation>
</comment>
<gene>
    <name evidence="11" type="ORF">DENIS_4722</name>
</gene>
<dbReference type="InterPro" id="IPR011066">
    <property type="entry name" value="MscS_channel_C_sf"/>
</dbReference>
<dbReference type="Proteomes" id="UP000288096">
    <property type="component" value="Unassembled WGS sequence"/>
</dbReference>
<dbReference type="AlphaFoldDB" id="A0A401G3C7"/>
<dbReference type="Pfam" id="PF21082">
    <property type="entry name" value="MS_channel_3rd"/>
    <property type="match status" value="1"/>
</dbReference>
<evidence type="ECO:0000256" key="7">
    <source>
        <dbReference type="SAM" id="Phobius"/>
    </source>
</evidence>
<evidence type="ECO:0000256" key="6">
    <source>
        <dbReference type="ARBA" id="ARBA00023136"/>
    </source>
</evidence>
<evidence type="ECO:0000256" key="2">
    <source>
        <dbReference type="ARBA" id="ARBA00008017"/>
    </source>
</evidence>
<dbReference type="RefSeq" id="WP_208022651.1">
    <property type="nucleotide sequence ID" value="NZ_BEXT01000001.1"/>
</dbReference>
<evidence type="ECO:0000313" key="12">
    <source>
        <dbReference type="Proteomes" id="UP000288096"/>
    </source>
</evidence>
<keyword evidence="3" id="KW-1003">Cell membrane</keyword>
<evidence type="ECO:0000259" key="9">
    <source>
        <dbReference type="Pfam" id="PF21082"/>
    </source>
</evidence>
<protein>
    <submittedName>
        <fullName evidence="11">Mechanosensitive ion channel family protein</fullName>
    </submittedName>
</protein>
<dbReference type="InterPro" id="IPR049142">
    <property type="entry name" value="MS_channel_1st"/>
</dbReference>
<dbReference type="GO" id="GO:0005886">
    <property type="term" value="C:plasma membrane"/>
    <property type="evidence" value="ECO:0007669"/>
    <property type="project" value="UniProtKB-SubCell"/>
</dbReference>
<evidence type="ECO:0000256" key="1">
    <source>
        <dbReference type="ARBA" id="ARBA00004651"/>
    </source>
</evidence>
<feature type="domain" description="Mechanosensitive ion channel MscS C-terminal" evidence="9">
    <location>
        <begin position="233"/>
        <end position="320"/>
    </location>
</feature>
<keyword evidence="6 7" id="KW-0472">Membrane</keyword>
<dbReference type="InterPro" id="IPR011014">
    <property type="entry name" value="MscS_channel_TM-2"/>
</dbReference>
<organism evidence="11 12">
    <name type="scientific">Desulfonema ishimotonii</name>
    <dbReference type="NCBI Taxonomy" id="45657"/>
    <lineage>
        <taxon>Bacteria</taxon>
        <taxon>Pseudomonadati</taxon>
        <taxon>Thermodesulfobacteriota</taxon>
        <taxon>Desulfobacteria</taxon>
        <taxon>Desulfobacterales</taxon>
        <taxon>Desulfococcaceae</taxon>
        <taxon>Desulfonema</taxon>
    </lineage>
</organism>
<name>A0A401G3C7_9BACT</name>
<dbReference type="PANTHER" id="PTHR30460">
    <property type="entry name" value="MODERATE CONDUCTANCE MECHANOSENSITIVE CHANNEL YBIO"/>
    <property type="match status" value="1"/>
</dbReference>
<evidence type="ECO:0000256" key="5">
    <source>
        <dbReference type="ARBA" id="ARBA00022989"/>
    </source>
</evidence>
<feature type="transmembrane region" description="Helical" evidence="7">
    <location>
        <begin position="121"/>
        <end position="139"/>
    </location>
</feature>
<feature type="transmembrane region" description="Helical" evidence="7">
    <location>
        <begin position="64"/>
        <end position="82"/>
    </location>
</feature>
<dbReference type="SUPFAM" id="SSF82861">
    <property type="entry name" value="Mechanosensitive channel protein MscS (YggB), transmembrane region"/>
    <property type="match status" value="1"/>
</dbReference>
<dbReference type="GO" id="GO:0008381">
    <property type="term" value="F:mechanosensitive monoatomic ion channel activity"/>
    <property type="evidence" value="ECO:0007669"/>
    <property type="project" value="InterPro"/>
</dbReference>
<dbReference type="EMBL" id="BEXT01000001">
    <property type="protein sequence ID" value="GBC63724.1"/>
    <property type="molecule type" value="Genomic_DNA"/>
</dbReference>
<feature type="domain" description="Mechanosensitive ion channel MscS" evidence="8">
    <location>
        <begin position="162"/>
        <end position="227"/>
    </location>
</feature>
<proteinExistence type="inferred from homology"/>
<evidence type="ECO:0000259" key="8">
    <source>
        <dbReference type="Pfam" id="PF00924"/>
    </source>
</evidence>
<dbReference type="InterPro" id="IPR049278">
    <property type="entry name" value="MS_channel_C"/>
</dbReference>
<evidence type="ECO:0000256" key="4">
    <source>
        <dbReference type="ARBA" id="ARBA00022692"/>
    </source>
</evidence>
<feature type="transmembrane region" description="Helical" evidence="7">
    <location>
        <begin position="34"/>
        <end position="52"/>
    </location>
</feature>
<dbReference type="SUPFAM" id="SSF82689">
    <property type="entry name" value="Mechanosensitive channel protein MscS (YggB), C-terminal domain"/>
    <property type="match status" value="1"/>
</dbReference>
<feature type="transmembrane region" description="Helical" evidence="7">
    <location>
        <begin position="145"/>
        <end position="164"/>
    </location>
</feature>
<dbReference type="SUPFAM" id="SSF50182">
    <property type="entry name" value="Sm-like ribonucleoproteins"/>
    <property type="match status" value="1"/>
</dbReference>
<comment type="caution">
    <text evidence="11">The sequence shown here is derived from an EMBL/GenBank/DDBJ whole genome shotgun (WGS) entry which is preliminary data.</text>
</comment>